<proteinExistence type="predicted"/>
<accession>A0A1T0CW36</accession>
<keyword evidence="2" id="KW-1185">Reference proteome</keyword>
<comment type="caution">
    <text evidence="1">The sequence shown here is derived from an EMBL/GenBank/DDBJ whole genome shotgun (WGS) entry which is preliminary data.</text>
</comment>
<name>A0A1T0CW36_9GAMM</name>
<dbReference type="AlphaFoldDB" id="A0A1T0CW36"/>
<dbReference type="RefSeq" id="WP_078316959.1">
    <property type="nucleotide sequence ID" value="NZ_MUYV01000001.1"/>
</dbReference>
<gene>
    <name evidence="1" type="ORF">B0681_01435</name>
</gene>
<sequence>MTHAQHQNRRIQNRHILAQLGVMLWADRGSSTISLTLKATPPDTPKALAHQTDPVSVPAVNTRDVKLEPSLKATKNPRQIIDTLLKATAKTKENLTTDASSADIKAEPIAEQSSAIDSQNTAAAHAIEFHLQAIIYRQWLILVDSDALDIAGRELWMSLNQAIKNQAQRTGAAFYTKTLDYPLFTEDGNAASVSTANTSLKGFIFGCMITANPLRHMAVLTALPDYLMLDSIHQITLHKRYQINDMLMHADIKKQFWQLIHSPSDA</sequence>
<reference evidence="1 2" key="1">
    <citation type="submission" date="2017-02" db="EMBL/GenBank/DDBJ databases">
        <title>Draft genome sequence of Moraxella porci CCUG 54912T type strain.</title>
        <authorList>
            <person name="Salva-Serra F."/>
            <person name="Engstrom-Jakobsson H."/>
            <person name="Thorell K."/>
            <person name="Jaen-Luchoro D."/>
            <person name="Gonzales-Siles L."/>
            <person name="Karlsson R."/>
            <person name="Yazdan S."/>
            <person name="Boulund F."/>
            <person name="Johnning A."/>
            <person name="Engstrand L."/>
            <person name="Kristiansson E."/>
            <person name="Moore E."/>
        </authorList>
    </citation>
    <scope>NUCLEOTIDE SEQUENCE [LARGE SCALE GENOMIC DNA]</scope>
    <source>
        <strain evidence="1 2">CCUG 54912</strain>
    </source>
</reference>
<protein>
    <submittedName>
        <fullName evidence="1">Uncharacterized protein</fullName>
    </submittedName>
</protein>
<organism evidence="1 2">
    <name type="scientific">Moraxella porci DSM 25326</name>
    <dbReference type="NCBI Taxonomy" id="573983"/>
    <lineage>
        <taxon>Bacteria</taxon>
        <taxon>Pseudomonadati</taxon>
        <taxon>Pseudomonadota</taxon>
        <taxon>Gammaproteobacteria</taxon>
        <taxon>Moraxellales</taxon>
        <taxon>Moraxellaceae</taxon>
        <taxon>Moraxella</taxon>
    </lineage>
</organism>
<dbReference type="Proteomes" id="UP000190683">
    <property type="component" value="Unassembled WGS sequence"/>
</dbReference>
<evidence type="ECO:0000313" key="1">
    <source>
        <dbReference type="EMBL" id="OOS26568.1"/>
    </source>
</evidence>
<dbReference type="EMBL" id="MUYV01000001">
    <property type="protein sequence ID" value="OOS26568.1"/>
    <property type="molecule type" value="Genomic_DNA"/>
</dbReference>
<evidence type="ECO:0000313" key="2">
    <source>
        <dbReference type="Proteomes" id="UP000190683"/>
    </source>
</evidence>
<dbReference type="STRING" id="573983.B0681_01435"/>